<evidence type="ECO:0000256" key="6">
    <source>
        <dbReference type="ARBA" id="ARBA00023141"/>
    </source>
</evidence>
<dbReference type="GO" id="GO:0008652">
    <property type="term" value="P:amino acid biosynthetic process"/>
    <property type="evidence" value="ECO:0007669"/>
    <property type="project" value="UniProtKB-KW"/>
</dbReference>
<evidence type="ECO:0000259" key="9">
    <source>
        <dbReference type="Pfam" id="PF00793"/>
    </source>
</evidence>
<dbReference type="KEGG" id="slom:PXH66_19670"/>
<evidence type="ECO:0000313" key="11">
    <source>
        <dbReference type="Proteomes" id="UP001218638"/>
    </source>
</evidence>
<protein>
    <recommendedName>
        <fullName evidence="8">Phospho-2-dehydro-3-deoxyheptonate aldolase</fullName>
        <ecNumber evidence="8">2.5.1.54</ecNumber>
    </recommendedName>
</protein>
<keyword evidence="6 8" id="KW-0057">Aromatic amino acid biosynthesis</keyword>
<evidence type="ECO:0000256" key="1">
    <source>
        <dbReference type="ARBA" id="ARBA00003726"/>
    </source>
</evidence>
<feature type="domain" description="DAHP synthetase I/KDSA" evidence="9">
    <location>
        <begin position="44"/>
        <end position="333"/>
    </location>
</feature>
<dbReference type="AlphaFoldDB" id="A0AAF0CNH9"/>
<comment type="pathway">
    <text evidence="2 8">Metabolic intermediate biosynthesis; chorismate biosynthesis; chorismate from D-erythrose 4-phosphate and phosphoenolpyruvate: step 1/7.</text>
</comment>
<evidence type="ECO:0000256" key="4">
    <source>
        <dbReference type="ARBA" id="ARBA00022605"/>
    </source>
</evidence>
<keyword evidence="4 8" id="KW-0028">Amino-acid biosynthesis</keyword>
<evidence type="ECO:0000256" key="3">
    <source>
        <dbReference type="ARBA" id="ARBA00007985"/>
    </source>
</evidence>
<comment type="similarity">
    <text evidence="3 8">Belongs to the class-I DAHP synthase family.</text>
</comment>
<dbReference type="SUPFAM" id="SSF51569">
    <property type="entry name" value="Aldolase"/>
    <property type="match status" value="1"/>
</dbReference>
<dbReference type="GO" id="GO:0005737">
    <property type="term" value="C:cytoplasm"/>
    <property type="evidence" value="ECO:0007669"/>
    <property type="project" value="TreeGrafter"/>
</dbReference>
<dbReference type="NCBIfam" id="NF009395">
    <property type="entry name" value="PRK12755.1"/>
    <property type="match status" value="1"/>
</dbReference>
<dbReference type="RefSeq" id="WP_330930802.1">
    <property type="nucleotide sequence ID" value="NZ_CP119075.1"/>
</dbReference>
<dbReference type="GO" id="GO:0003849">
    <property type="term" value="F:3-deoxy-7-phosphoheptulonate synthase activity"/>
    <property type="evidence" value="ECO:0007669"/>
    <property type="project" value="UniProtKB-EC"/>
</dbReference>
<name>A0AAF0CNH9_9BACT</name>
<dbReference type="PIRSF" id="PIRSF001361">
    <property type="entry name" value="DAHP_synthase"/>
    <property type="match status" value="1"/>
</dbReference>
<dbReference type="NCBIfam" id="TIGR00034">
    <property type="entry name" value="aroFGH"/>
    <property type="match status" value="1"/>
</dbReference>
<dbReference type="EC" id="2.5.1.54" evidence="8"/>
<dbReference type="InterPro" id="IPR006218">
    <property type="entry name" value="DAHP1/KDSA"/>
</dbReference>
<organism evidence="10 11">
    <name type="scientific">Synoicihabitans lomoniglobus</name>
    <dbReference type="NCBI Taxonomy" id="2909285"/>
    <lineage>
        <taxon>Bacteria</taxon>
        <taxon>Pseudomonadati</taxon>
        <taxon>Verrucomicrobiota</taxon>
        <taxon>Opitutia</taxon>
        <taxon>Opitutales</taxon>
        <taxon>Opitutaceae</taxon>
        <taxon>Synoicihabitans</taxon>
    </lineage>
</organism>
<dbReference type="PANTHER" id="PTHR21225:SF12">
    <property type="entry name" value="PHOSPHO-2-DEHYDRO-3-DEOXYHEPTONATE ALDOLASE, TYROSINE-INHIBITED"/>
    <property type="match status" value="1"/>
</dbReference>
<dbReference type="Pfam" id="PF00793">
    <property type="entry name" value="DAHP_synth_1"/>
    <property type="match status" value="1"/>
</dbReference>
<reference evidence="10" key="1">
    <citation type="submission" date="2023-03" db="EMBL/GenBank/DDBJ databases">
        <title>Lomoglobus Profundus gen. nov., sp. nov., a novel member of the phylum Verrucomicrobia, isolated from deep-marine sediment of South China Sea.</title>
        <authorList>
            <person name="Ahmad T."/>
            <person name="Ishaq S.E."/>
            <person name="Wang F."/>
        </authorList>
    </citation>
    <scope>NUCLEOTIDE SEQUENCE</scope>
    <source>
        <strain evidence="10">LMO-M01</strain>
    </source>
</reference>
<evidence type="ECO:0000256" key="8">
    <source>
        <dbReference type="PIRNR" id="PIRNR001361"/>
    </source>
</evidence>
<dbReference type="PANTHER" id="PTHR21225">
    <property type="entry name" value="PHOSPHO-2-DEHYDRO-3-DEOXYHEPTONATE ALDOLASE DAHP SYNTHETASE"/>
    <property type="match status" value="1"/>
</dbReference>
<evidence type="ECO:0000256" key="2">
    <source>
        <dbReference type="ARBA" id="ARBA00004688"/>
    </source>
</evidence>
<dbReference type="InterPro" id="IPR013785">
    <property type="entry name" value="Aldolase_TIM"/>
</dbReference>
<gene>
    <name evidence="10" type="ORF">PXH66_19670</name>
</gene>
<proteinExistence type="inferred from homology"/>
<comment type="function">
    <text evidence="1 8">Stereospecific condensation of phosphoenolpyruvate (PEP) and D-erythrose-4-phosphate (E4P) giving rise to 3-deoxy-D-arabino-heptulosonate-7-phosphate (DAHP).</text>
</comment>
<dbReference type="GO" id="GO:0042802">
    <property type="term" value="F:identical protein binding"/>
    <property type="evidence" value="ECO:0007669"/>
    <property type="project" value="UniProtKB-ARBA"/>
</dbReference>
<dbReference type="InterPro" id="IPR006219">
    <property type="entry name" value="DAHP_synth_1"/>
</dbReference>
<evidence type="ECO:0000313" key="10">
    <source>
        <dbReference type="EMBL" id="WED64566.1"/>
    </source>
</evidence>
<dbReference type="NCBIfam" id="NF009396">
    <property type="entry name" value="PRK12756.1"/>
    <property type="match status" value="1"/>
</dbReference>
<dbReference type="Proteomes" id="UP001218638">
    <property type="component" value="Chromosome"/>
</dbReference>
<accession>A0AAF0CNH9</accession>
<comment type="catalytic activity">
    <reaction evidence="7 8">
        <text>D-erythrose 4-phosphate + phosphoenolpyruvate + H2O = 7-phospho-2-dehydro-3-deoxy-D-arabino-heptonate + phosphate</text>
        <dbReference type="Rhea" id="RHEA:14717"/>
        <dbReference type="ChEBI" id="CHEBI:15377"/>
        <dbReference type="ChEBI" id="CHEBI:16897"/>
        <dbReference type="ChEBI" id="CHEBI:43474"/>
        <dbReference type="ChEBI" id="CHEBI:58394"/>
        <dbReference type="ChEBI" id="CHEBI:58702"/>
        <dbReference type="EC" id="2.5.1.54"/>
    </reaction>
</comment>
<dbReference type="FunFam" id="3.20.20.70:FF:000005">
    <property type="entry name" value="Phospho-2-dehydro-3-deoxyheptonate aldolase"/>
    <property type="match status" value="1"/>
</dbReference>
<keyword evidence="5 8" id="KW-0808">Transferase</keyword>
<dbReference type="Gene3D" id="3.20.20.70">
    <property type="entry name" value="Aldolase class I"/>
    <property type="match status" value="1"/>
</dbReference>
<dbReference type="GO" id="GO:0009073">
    <property type="term" value="P:aromatic amino acid family biosynthetic process"/>
    <property type="evidence" value="ECO:0007669"/>
    <property type="project" value="UniProtKB-KW"/>
</dbReference>
<evidence type="ECO:0000256" key="5">
    <source>
        <dbReference type="ARBA" id="ARBA00022679"/>
    </source>
</evidence>
<evidence type="ECO:0000256" key="7">
    <source>
        <dbReference type="ARBA" id="ARBA00047508"/>
    </source>
</evidence>
<sequence>MSQTADLRIRAIKPLIAPGVLADDIPLDEKSTEHVAAARRDIAAIMRGEDDRLLVITGPCSIHDPAAALDYANNLRTVASRYADDLLIVMRVYFEKPRTVVGWKGLINDPDRDNSYNITQGLRLARQLLVDISALGLPIATEFLDTTLGQYYADAISWGAIGARTVESQVHRELASGLSMPVGFKNRTDGNLQVAIDAIRSAAKPHWFPTLTREGAPAIMGTAGNLDTHLVLRGGTDGPNYAASHIAAATTALQQHQLPPYVMVDCSHANSRKDPSKQPAVATDLAQQISGGEPGIAAVMLESHLVGGAQPIDTDPLVYGRSITDACLSWEQTLPVLANLASAVRQRRLR</sequence>
<keyword evidence="11" id="KW-1185">Reference proteome</keyword>
<dbReference type="EMBL" id="CP119075">
    <property type="protein sequence ID" value="WED64566.1"/>
    <property type="molecule type" value="Genomic_DNA"/>
</dbReference>